<evidence type="ECO:0000256" key="4">
    <source>
        <dbReference type="ARBA" id="ARBA00023163"/>
    </source>
</evidence>
<protein>
    <recommendedName>
        <fullName evidence="5">Sigma factor-binding protein Crl</fullName>
    </recommendedName>
</protein>
<proteinExistence type="inferred from homology"/>
<dbReference type="Proteomes" id="UP001597048">
    <property type="component" value="Unassembled WGS sequence"/>
</dbReference>
<accession>A0ABW3KFW8</accession>
<dbReference type="NCBIfam" id="NF008217">
    <property type="entry name" value="PRK10984.1"/>
    <property type="match status" value="1"/>
</dbReference>
<keyword evidence="3 5" id="KW-0010">Activator</keyword>
<evidence type="ECO:0000313" key="6">
    <source>
        <dbReference type="EMBL" id="MFD1007131.1"/>
    </source>
</evidence>
<dbReference type="Pfam" id="PF07417">
    <property type="entry name" value="Crl"/>
    <property type="match status" value="1"/>
</dbReference>
<evidence type="ECO:0000313" key="7">
    <source>
        <dbReference type="Proteomes" id="UP001597048"/>
    </source>
</evidence>
<keyword evidence="2 5" id="KW-0805">Transcription regulation</keyword>
<name>A0ABW3KFW8_9GAMM</name>
<gene>
    <name evidence="5 6" type="primary">crl</name>
    <name evidence="6" type="ORF">ACFQ1C_03025</name>
</gene>
<dbReference type="RefSeq" id="WP_379557053.1">
    <property type="nucleotide sequence ID" value="NZ_JBHTJS010000006.1"/>
</dbReference>
<feature type="region of interest" description="Essential for activity" evidence="5">
    <location>
        <begin position="98"/>
        <end position="121"/>
    </location>
</feature>
<comment type="caution">
    <text evidence="6">The sequence shown here is derived from an EMBL/GenBank/DDBJ whole genome shotgun (WGS) entry which is preliminary data.</text>
</comment>
<keyword evidence="7" id="KW-1185">Reference proteome</keyword>
<evidence type="ECO:0000256" key="1">
    <source>
        <dbReference type="ARBA" id="ARBA00022490"/>
    </source>
</evidence>
<evidence type="ECO:0000256" key="5">
    <source>
        <dbReference type="HAMAP-Rule" id="MF_01178"/>
    </source>
</evidence>
<comment type="function">
    <text evidence="5">Binds to the sigma-S subunit of RNA polymerase, activating expression of sigma-S-regulated genes. Stimulates RNA polymerase holoenzyme formation and may bind to several other sigma factors, such as sigma-70 and sigma-32.</text>
</comment>
<dbReference type="Gene3D" id="3.30.310.230">
    <property type="entry name" value="Sigma factor-binding protein Crl monomer"/>
    <property type="match status" value="1"/>
</dbReference>
<evidence type="ECO:0000256" key="3">
    <source>
        <dbReference type="ARBA" id="ARBA00023159"/>
    </source>
</evidence>
<keyword evidence="1 5" id="KW-0963">Cytoplasm</keyword>
<comment type="subcellular location">
    <subcellularLocation>
        <location evidence="5">Cytoplasm</location>
    </subcellularLocation>
</comment>
<dbReference type="EMBL" id="JBHTJS010000006">
    <property type="protein sequence ID" value="MFD1007131.1"/>
    <property type="molecule type" value="Genomic_DNA"/>
</dbReference>
<organism evidence="6 7">
    <name type="scientific">Oceanisphaera ostreae</name>
    <dbReference type="NCBI Taxonomy" id="914151"/>
    <lineage>
        <taxon>Bacteria</taxon>
        <taxon>Pseudomonadati</taxon>
        <taxon>Pseudomonadota</taxon>
        <taxon>Gammaproteobacteria</taxon>
        <taxon>Aeromonadales</taxon>
        <taxon>Aeromonadaceae</taxon>
        <taxon>Oceanisphaera</taxon>
    </lineage>
</organism>
<evidence type="ECO:0000256" key="2">
    <source>
        <dbReference type="ARBA" id="ARBA00023015"/>
    </source>
</evidence>
<comment type="similarity">
    <text evidence="5">Belongs to the Crl family.</text>
</comment>
<reference evidence="7" key="1">
    <citation type="journal article" date="2019" name="Int. J. Syst. Evol. Microbiol.">
        <title>The Global Catalogue of Microorganisms (GCM) 10K type strain sequencing project: providing services to taxonomists for standard genome sequencing and annotation.</title>
        <authorList>
            <consortium name="The Broad Institute Genomics Platform"/>
            <consortium name="The Broad Institute Genome Sequencing Center for Infectious Disease"/>
            <person name="Wu L."/>
            <person name="Ma J."/>
        </authorList>
    </citation>
    <scope>NUCLEOTIDE SEQUENCE [LARGE SCALE GENOMIC DNA]</scope>
    <source>
        <strain evidence="7">CCUG 60525</strain>
    </source>
</reference>
<dbReference type="InterPro" id="IPR038208">
    <property type="entry name" value="Tscrpt_reg_Crl_sf"/>
</dbReference>
<dbReference type="InterPro" id="IPR009986">
    <property type="entry name" value="Tscrpt_reg_Crl"/>
</dbReference>
<keyword evidence="4 5" id="KW-0804">Transcription</keyword>
<sequence>MSTDTVTHRKLVRVFTAIGPYLRELKSSESQYFFDCLSVCVSAKAEPDARTFWGWWLTLETKDSQHFEFHYQLGFFDVDGEWQTRALPKKHQAEVARTLREFYDKLETCLEGLSLSMSPSAALEKDHLLSIA</sequence>
<dbReference type="HAMAP" id="MF_01178">
    <property type="entry name" value="Crl"/>
    <property type="match status" value="1"/>
</dbReference>